<comment type="caution">
    <text evidence="3">The sequence shown here is derived from an EMBL/GenBank/DDBJ whole genome shotgun (WGS) entry which is preliminary data.</text>
</comment>
<protein>
    <submittedName>
        <fullName evidence="3">Flagellar basal-body rod protein FlgB</fullName>
    </submittedName>
</protein>
<evidence type="ECO:0000259" key="2">
    <source>
        <dbReference type="Pfam" id="PF00460"/>
    </source>
</evidence>
<dbReference type="Pfam" id="PF00460">
    <property type="entry name" value="Flg_bb_rod"/>
    <property type="match status" value="1"/>
</dbReference>
<comment type="subcellular location">
    <subcellularLocation>
        <location evidence="1">Bacterial flagellum basal body</location>
    </subcellularLocation>
</comment>
<accession>A0AAE3VTL0</accession>
<keyword evidence="3" id="KW-0969">Cilium</keyword>
<sequence>MKQWRLLVEPIHLFGLAGRHAEWAATRQATITANIANANTPGFEAKDIEPFESVLDKTSLRMAATSQGHIGVGYGPTGGNEAREVDTWDVTHSGNSVRIDQELAKANETSRAFTLDTSIVRSFHRMIMTSLRSTG</sequence>
<name>A0AAE3VTL0_9HYPH</name>
<proteinExistence type="predicted"/>
<dbReference type="EMBL" id="JAUSUL010000006">
    <property type="protein sequence ID" value="MDQ0317590.1"/>
    <property type="molecule type" value="Genomic_DNA"/>
</dbReference>
<keyword evidence="3" id="KW-0966">Cell projection</keyword>
<dbReference type="InterPro" id="IPR001444">
    <property type="entry name" value="Flag_bb_rod_N"/>
</dbReference>
<evidence type="ECO:0000313" key="3">
    <source>
        <dbReference type="EMBL" id="MDQ0317590.1"/>
    </source>
</evidence>
<gene>
    <name evidence="3" type="ORF">J2S73_004076</name>
</gene>
<organism evidence="3 4">
    <name type="scientific">Amorphus orientalis</name>
    <dbReference type="NCBI Taxonomy" id="649198"/>
    <lineage>
        <taxon>Bacteria</taxon>
        <taxon>Pseudomonadati</taxon>
        <taxon>Pseudomonadota</taxon>
        <taxon>Alphaproteobacteria</taxon>
        <taxon>Hyphomicrobiales</taxon>
        <taxon>Amorphaceae</taxon>
        <taxon>Amorphus</taxon>
    </lineage>
</organism>
<dbReference type="RefSeq" id="WP_370874477.1">
    <property type="nucleotide sequence ID" value="NZ_JAUSUL010000006.1"/>
</dbReference>
<keyword evidence="3" id="KW-0282">Flagellum</keyword>
<evidence type="ECO:0000313" key="4">
    <source>
        <dbReference type="Proteomes" id="UP001229244"/>
    </source>
</evidence>
<dbReference type="GO" id="GO:0009425">
    <property type="term" value="C:bacterial-type flagellum basal body"/>
    <property type="evidence" value="ECO:0007669"/>
    <property type="project" value="UniProtKB-SubCell"/>
</dbReference>
<dbReference type="AlphaFoldDB" id="A0AAE3VTL0"/>
<evidence type="ECO:0000256" key="1">
    <source>
        <dbReference type="ARBA" id="ARBA00004117"/>
    </source>
</evidence>
<feature type="domain" description="Flagellar basal body rod protein N-terminal" evidence="2">
    <location>
        <begin position="25"/>
        <end position="43"/>
    </location>
</feature>
<reference evidence="3" key="1">
    <citation type="submission" date="2023-07" db="EMBL/GenBank/DDBJ databases">
        <title>Genomic Encyclopedia of Type Strains, Phase IV (KMG-IV): sequencing the most valuable type-strain genomes for metagenomic binning, comparative biology and taxonomic classification.</title>
        <authorList>
            <person name="Goeker M."/>
        </authorList>
    </citation>
    <scope>NUCLEOTIDE SEQUENCE</scope>
    <source>
        <strain evidence="3">DSM 21202</strain>
    </source>
</reference>
<dbReference type="Proteomes" id="UP001229244">
    <property type="component" value="Unassembled WGS sequence"/>
</dbReference>
<dbReference type="NCBIfam" id="NF004653">
    <property type="entry name" value="PRK06003.1"/>
    <property type="match status" value="1"/>
</dbReference>
<keyword evidence="4" id="KW-1185">Reference proteome</keyword>